<dbReference type="EMBL" id="QFOZ01000004">
    <property type="protein sequence ID" value="PZP89037.1"/>
    <property type="molecule type" value="Genomic_DNA"/>
</dbReference>
<evidence type="ECO:0000313" key="2">
    <source>
        <dbReference type="EMBL" id="PZP89037.1"/>
    </source>
</evidence>
<sequence length="281" mass="28050">MNTRLVDSVIDPLDDDDSTVTLPDLLEQLKPLAAAPLAILVCAIPGSIFGAGAGALAGTILAAAAVAFAGVSSAALVESPFIIAGLGVSLLPSMVAGVASHFLRLLSSLTTAVMEVTWPFWFHGGLAMFLIGISGEALGVKTIKTGVGSPIFTAGVVMMVLGLLPGIAFTAVGAFFGLAHLLHLLSIVILCGVTAPLATLGIFPALTLGAFSAGKAAVLALPTGIVVGFAAGGVLGGITASVLAILTIAAIVIAKISRLEDDAAKSNDDYFMVPSSYALVA</sequence>
<proteinExistence type="predicted"/>
<keyword evidence="1" id="KW-0812">Transmembrane</keyword>
<comment type="caution">
    <text evidence="2">The sequence shown here is derived from an EMBL/GenBank/DDBJ whole genome shotgun (WGS) entry which is preliminary data.</text>
</comment>
<name>A0A2W5IDJ3_9ACTN</name>
<reference evidence="2 3" key="1">
    <citation type="submission" date="2017-08" db="EMBL/GenBank/DDBJ databases">
        <title>Infants hospitalized years apart are colonized by the same room-sourced microbial strains.</title>
        <authorList>
            <person name="Brooks B."/>
            <person name="Olm M.R."/>
            <person name="Firek B.A."/>
            <person name="Baker R."/>
            <person name="Thomas B.C."/>
            <person name="Morowitz M.J."/>
            <person name="Banfield J.F."/>
        </authorList>
    </citation>
    <scope>NUCLEOTIDE SEQUENCE [LARGE SCALE GENOMIC DNA]</scope>
    <source>
        <strain evidence="2">S2_006_000_R1_57</strain>
    </source>
</reference>
<dbReference type="Proteomes" id="UP000248606">
    <property type="component" value="Unassembled WGS sequence"/>
</dbReference>
<protein>
    <submittedName>
        <fullName evidence="2">Uncharacterized protein</fullName>
    </submittedName>
</protein>
<feature type="transmembrane region" description="Helical" evidence="1">
    <location>
        <begin position="120"/>
        <end position="139"/>
    </location>
</feature>
<gene>
    <name evidence="2" type="ORF">DI579_03805</name>
</gene>
<accession>A0A2W5IDJ3</accession>
<dbReference type="AlphaFoldDB" id="A0A2W5IDJ3"/>
<feature type="transmembrane region" description="Helical" evidence="1">
    <location>
        <begin position="37"/>
        <end position="69"/>
    </location>
</feature>
<feature type="transmembrane region" description="Helical" evidence="1">
    <location>
        <begin position="182"/>
        <end position="206"/>
    </location>
</feature>
<keyword evidence="1" id="KW-0472">Membrane</keyword>
<evidence type="ECO:0000313" key="3">
    <source>
        <dbReference type="Proteomes" id="UP000248606"/>
    </source>
</evidence>
<feature type="transmembrane region" description="Helical" evidence="1">
    <location>
        <begin position="151"/>
        <end position="176"/>
    </location>
</feature>
<keyword evidence="1" id="KW-1133">Transmembrane helix</keyword>
<dbReference type="RefSeq" id="WP_303678727.1">
    <property type="nucleotide sequence ID" value="NZ_QFOZ01000004.1"/>
</dbReference>
<evidence type="ECO:0000256" key="1">
    <source>
        <dbReference type="SAM" id="Phobius"/>
    </source>
</evidence>
<organism evidence="2 3">
    <name type="scientific">Lawsonella clevelandensis</name>
    <dbReference type="NCBI Taxonomy" id="1528099"/>
    <lineage>
        <taxon>Bacteria</taxon>
        <taxon>Bacillati</taxon>
        <taxon>Actinomycetota</taxon>
        <taxon>Actinomycetes</taxon>
        <taxon>Mycobacteriales</taxon>
        <taxon>Lawsonellaceae</taxon>
        <taxon>Lawsonella</taxon>
    </lineage>
</organism>
<feature type="transmembrane region" description="Helical" evidence="1">
    <location>
        <begin position="81"/>
        <end position="100"/>
    </location>
</feature>